<dbReference type="EMBL" id="DF196823">
    <property type="protein sequence ID" value="GAD32637.1"/>
    <property type="molecule type" value="Genomic_DNA"/>
</dbReference>
<dbReference type="GO" id="GO:0005829">
    <property type="term" value="C:cytosol"/>
    <property type="evidence" value="ECO:0007669"/>
    <property type="project" value="TreeGrafter"/>
</dbReference>
<evidence type="ECO:0000256" key="1">
    <source>
        <dbReference type="ARBA" id="ARBA00002190"/>
    </source>
</evidence>
<dbReference type="PANTHER" id="PTHR10948">
    <property type="entry name" value="TRANSPOSASE"/>
    <property type="match status" value="1"/>
</dbReference>
<name>V5H6M0_PHOLE</name>
<comment type="function">
    <text evidence="1">Required for the transposition of the insertion element.</text>
</comment>
<dbReference type="PANTHER" id="PTHR10948:SF23">
    <property type="entry name" value="TRANSPOSASE INSI FOR INSERTION SEQUENCE ELEMENT IS30A-RELATED"/>
    <property type="match status" value="1"/>
</dbReference>
<evidence type="ECO:0000313" key="5">
    <source>
        <dbReference type="Proteomes" id="UP000030675"/>
    </source>
</evidence>
<dbReference type="InterPro" id="IPR001584">
    <property type="entry name" value="Integrase_cat-core"/>
</dbReference>
<dbReference type="eggNOG" id="COG2826">
    <property type="taxonomic scope" value="Bacteria"/>
</dbReference>
<dbReference type="InterPro" id="IPR012337">
    <property type="entry name" value="RNaseH-like_sf"/>
</dbReference>
<reference evidence="5" key="1">
    <citation type="submission" date="2012-12" db="EMBL/GenBank/DDBJ databases">
        <title>Genome Sequence of Photobacterium leiognathi lrivu.4.1.</title>
        <authorList>
            <person name="Urbanczyk H."/>
            <person name="Ogura Y."/>
            <person name="Hayashi T."/>
            <person name="Dunlap P.V."/>
        </authorList>
    </citation>
    <scope>NUCLEOTIDE SEQUENCE [LARGE SCALE GENOMIC DNA]</scope>
    <source>
        <strain evidence="5">lrivu.4.1</strain>
    </source>
</reference>
<feature type="domain" description="Integrase catalytic" evidence="3">
    <location>
        <begin position="1"/>
        <end position="119"/>
    </location>
</feature>
<protein>
    <submittedName>
        <fullName evidence="4">Transposase insI for insertion sequence element IS30b/c/d</fullName>
    </submittedName>
</protein>
<dbReference type="GO" id="GO:0015074">
    <property type="term" value="P:DNA integration"/>
    <property type="evidence" value="ECO:0007669"/>
    <property type="project" value="InterPro"/>
</dbReference>
<dbReference type="GO" id="GO:0003677">
    <property type="term" value="F:DNA binding"/>
    <property type="evidence" value="ECO:0007669"/>
    <property type="project" value="InterPro"/>
</dbReference>
<dbReference type="GO" id="GO:0006313">
    <property type="term" value="P:DNA transposition"/>
    <property type="evidence" value="ECO:0007669"/>
    <property type="project" value="InterPro"/>
</dbReference>
<dbReference type="PROSITE" id="PS50994">
    <property type="entry name" value="INTEGRASE"/>
    <property type="match status" value="1"/>
</dbReference>
<dbReference type="InterPro" id="IPR053392">
    <property type="entry name" value="Transposase_IS30-like"/>
</dbReference>
<dbReference type="AlphaFoldDB" id="V5H6M0"/>
<evidence type="ECO:0000256" key="2">
    <source>
        <dbReference type="ARBA" id="ARBA00006363"/>
    </source>
</evidence>
<dbReference type="NCBIfam" id="NF033563">
    <property type="entry name" value="transpos_IS30"/>
    <property type="match status" value="1"/>
</dbReference>
<dbReference type="InterPro" id="IPR036397">
    <property type="entry name" value="RNaseH_sf"/>
</dbReference>
<gene>
    <name evidence="4" type="ORF">PLEI_4320</name>
</gene>
<proteinExistence type="inferred from homology"/>
<dbReference type="HOGENOM" id="CLU_035706_4_2_6"/>
<dbReference type="GO" id="GO:0004803">
    <property type="term" value="F:transposase activity"/>
    <property type="evidence" value="ECO:0007669"/>
    <property type="project" value="InterPro"/>
</dbReference>
<dbReference type="InterPro" id="IPR051917">
    <property type="entry name" value="Transposase-Integrase"/>
</dbReference>
<sequence>MKRVHSKEADVVKDAIIEMLMPYKAHVHTITFDNGGEFAGHEAIAAALDAKAYFAHPYSSWERGLNENFNGLLRQYVPKGTDLRQVSDEYIEQAQTRINLRPRKCLEFRQPKVFFDELLQAA</sequence>
<comment type="similarity">
    <text evidence="2">Belongs to the transposase IS30 family.</text>
</comment>
<dbReference type="Proteomes" id="UP000030675">
    <property type="component" value="Unassembled WGS sequence"/>
</dbReference>
<dbReference type="InterPro" id="IPR001598">
    <property type="entry name" value="Transposase_IS30_CS"/>
</dbReference>
<evidence type="ECO:0000313" key="4">
    <source>
        <dbReference type="EMBL" id="GAD32637.1"/>
    </source>
</evidence>
<accession>V5H6M0</accession>
<dbReference type="PROSITE" id="PS01043">
    <property type="entry name" value="TRANSPOSASE_IS30"/>
    <property type="match status" value="1"/>
</dbReference>
<organism evidence="4 5">
    <name type="scientific">Photobacterium leiognathi lrivu.4.1</name>
    <dbReference type="NCBI Taxonomy" id="1248232"/>
    <lineage>
        <taxon>Bacteria</taxon>
        <taxon>Pseudomonadati</taxon>
        <taxon>Pseudomonadota</taxon>
        <taxon>Gammaproteobacteria</taxon>
        <taxon>Vibrionales</taxon>
        <taxon>Vibrionaceae</taxon>
        <taxon>Photobacterium</taxon>
    </lineage>
</organism>
<dbReference type="SUPFAM" id="SSF53098">
    <property type="entry name" value="Ribonuclease H-like"/>
    <property type="match status" value="1"/>
</dbReference>
<evidence type="ECO:0000259" key="3">
    <source>
        <dbReference type="PROSITE" id="PS50994"/>
    </source>
</evidence>
<dbReference type="Gene3D" id="3.30.420.10">
    <property type="entry name" value="Ribonuclease H-like superfamily/Ribonuclease H"/>
    <property type="match status" value="1"/>
</dbReference>